<protein>
    <recommendedName>
        <fullName evidence="2">DUF4220 domain-containing protein</fullName>
    </recommendedName>
</protein>
<dbReference type="PANTHER" id="PTHR31325">
    <property type="entry name" value="OS01G0798800 PROTEIN-RELATED"/>
    <property type="match status" value="1"/>
</dbReference>
<dbReference type="AlphaFoldDB" id="A0AAV5ESE7"/>
<name>A0AAV5ESE7_ELECO</name>
<evidence type="ECO:0000259" key="2">
    <source>
        <dbReference type="Pfam" id="PF13968"/>
    </source>
</evidence>
<evidence type="ECO:0000313" key="4">
    <source>
        <dbReference type="Proteomes" id="UP001054889"/>
    </source>
</evidence>
<accession>A0AAV5ESE7</accession>
<dbReference type="Pfam" id="PF04578">
    <property type="entry name" value="DUF594"/>
    <property type="match status" value="1"/>
</dbReference>
<sequence length="562" mass="63756">MSHNSVNLQVFWAPILLVHLGGQDSITAYNIEDNELWRRHVLTAVSQITVAIYVFCKSWSGEKRLLQAAILIFVPGILKCLEKPWALKSASINSIVNTTSRTWVERVLGNQPEATEITSLGEYVVAASTYVKGARGDDEPTDHKVKSKPYNLFVDLSYSYPDRLKNLQSYCGGWLRSVIIYLMFAAIGLFHKSNREIYNGTDIKITYILLCCTAALEYTSISIKPYFDCCQRLKNRLPWPDRVAQYNLIGYLSRNKKHWRLRRLAFLLVCKDYLDQLWCMKPCKSSEDITELIHDHITEGWIREIGCTASYRKFNDSRGQCTLMRQDCSTAVLELSVQRPFDESVLLWHLATDFCFHHGAGTSPTDEIARRSREISNYMAYLLFVNPEMLMTGARRSLFRNAYKELKKVVVGVTIQSPDGAEPTQSRTAMGEENLAKMILQKVEREKGSGLVDDAWELAQELMKLGKEENEDGTKKQMWTVIQGVWVEMLCFSASRCRGYLHAKSLGKGGEYLSYVWLLLSYMGMETLAERMQRTDLHEPGDKGSAGLTSASTATIAGEGNV</sequence>
<proteinExistence type="predicted"/>
<evidence type="ECO:0000313" key="3">
    <source>
        <dbReference type="EMBL" id="GJN25327.1"/>
    </source>
</evidence>
<dbReference type="EMBL" id="BQKI01000078">
    <property type="protein sequence ID" value="GJN25327.1"/>
    <property type="molecule type" value="Genomic_DNA"/>
</dbReference>
<reference evidence="3" key="2">
    <citation type="submission" date="2021-12" db="EMBL/GenBank/DDBJ databases">
        <title>Resequencing data analysis of finger millet.</title>
        <authorList>
            <person name="Hatakeyama M."/>
            <person name="Aluri S."/>
            <person name="Balachadran M.T."/>
            <person name="Sivarajan S.R."/>
            <person name="Poveda L."/>
            <person name="Shimizu-Inatsugi R."/>
            <person name="Schlapbach R."/>
            <person name="Sreeman S.M."/>
            <person name="Shimizu K.K."/>
        </authorList>
    </citation>
    <scope>NUCLEOTIDE SEQUENCE</scope>
</reference>
<feature type="domain" description="DUF4220" evidence="2">
    <location>
        <begin position="5"/>
        <end position="109"/>
    </location>
</feature>
<comment type="caution">
    <text evidence="3">The sequence shown here is derived from an EMBL/GenBank/DDBJ whole genome shotgun (WGS) entry which is preliminary data.</text>
</comment>
<dbReference type="InterPro" id="IPR025315">
    <property type="entry name" value="DUF4220"/>
</dbReference>
<organism evidence="3 4">
    <name type="scientific">Eleusine coracana subsp. coracana</name>
    <dbReference type="NCBI Taxonomy" id="191504"/>
    <lineage>
        <taxon>Eukaryota</taxon>
        <taxon>Viridiplantae</taxon>
        <taxon>Streptophyta</taxon>
        <taxon>Embryophyta</taxon>
        <taxon>Tracheophyta</taxon>
        <taxon>Spermatophyta</taxon>
        <taxon>Magnoliopsida</taxon>
        <taxon>Liliopsida</taxon>
        <taxon>Poales</taxon>
        <taxon>Poaceae</taxon>
        <taxon>PACMAD clade</taxon>
        <taxon>Chloridoideae</taxon>
        <taxon>Cynodonteae</taxon>
        <taxon>Eleusininae</taxon>
        <taxon>Eleusine</taxon>
    </lineage>
</organism>
<keyword evidence="4" id="KW-1185">Reference proteome</keyword>
<gene>
    <name evidence="3" type="primary">gb13142</name>
    <name evidence="3" type="ORF">PR202_gb13142</name>
</gene>
<evidence type="ECO:0000256" key="1">
    <source>
        <dbReference type="SAM" id="MobiDB-lite"/>
    </source>
</evidence>
<dbReference type="InterPro" id="IPR007658">
    <property type="entry name" value="DUF594"/>
</dbReference>
<feature type="region of interest" description="Disordered" evidence="1">
    <location>
        <begin position="537"/>
        <end position="562"/>
    </location>
</feature>
<dbReference type="Pfam" id="PF13968">
    <property type="entry name" value="DUF4220"/>
    <property type="match status" value="1"/>
</dbReference>
<dbReference type="Proteomes" id="UP001054889">
    <property type="component" value="Unassembled WGS sequence"/>
</dbReference>
<reference evidence="3" key="1">
    <citation type="journal article" date="2018" name="DNA Res.">
        <title>Multiple hybrid de novo genome assembly of finger millet, an orphan allotetraploid crop.</title>
        <authorList>
            <person name="Hatakeyama M."/>
            <person name="Aluri S."/>
            <person name="Balachadran M.T."/>
            <person name="Sivarajan S.R."/>
            <person name="Patrignani A."/>
            <person name="Gruter S."/>
            <person name="Poveda L."/>
            <person name="Shimizu-Inatsugi R."/>
            <person name="Baeten J."/>
            <person name="Francoijs K.J."/>
            <person name="Nataraja K.N."/>
            <person name="Reddy Y.A.N."/>
            <person name="Phadnis S."/>
            <person name="Ravikumar R.L."/>
            <person name="Schlapbach R."/>
            <person name="Sreeman S.M."/>
            <person name="Shimizu K.K."/>
        </authorList>
    </citation>
    <scope>NUCLEOTIDE SEQUENCE</scope>
</reference>